<protein>
    <submittedName>
        <fullName evidence="1">Uncharacterized protein</fullName>
    </submittedName>
</protein>
<comment type="caution">
    <text evidence="1">The sequence shown here is derived from an EMBL/GenBank/DDBJ whole genome shotgun (WGS) entry which is preliminary data.</text>
</comment>
<evidence type="ECO:0000313" key="1">
    <source>
        <dbReference type="EMBL" id="KAJ7364067.1"/>
    </source>
</evidence>
<name>A0AAD7ANT1_9AGAR</name>
<evidence type="ECO:0000313" key="2">
    <source>
        <dbReference type="Proteomes" id="UP001218218"/>
    </source>
</evidence>
<dbReference type="Proteomes" id="UP001218218">
    <property type="component" value="Unassembled WGS sequence"/>
</dbReference>
<keyword evidence="2" id="KW-1185">Reference proteome</keyword>
<dbReference type="AlphaFoldDB" id="A0AAD7ANT1"/>
<reference evidence="1" key="1">
    <citation type="submission" date="2023-03" db="EMBL/GenBank/DDBJ databases">
        <title>Massive genome expansion in bonnet fungi (Mycena s.s.) driven by repeated elements and novel gene families across ecological guilds.</title>
        <authorList>
            <consortium name="Lawrence Berkeley National Laboratory"/>
            <person name="Harder C.B."/>
            <person name="Miyauchi S."/>
            <person name="Viragh M."/>
            <person name="Kuo A."/>
            <person name="Thoen E."/>
            <person name="Andreopoulos B."/>
            <person name="Lu D."/>
            <person name="Skrede I."/>
            <person name="Drula E."/>
            <person name="Henrissat B."/>
            <person name="Morin E."/>
            <person name="Kohler A."/>
            <person name="Barry K."/>
            <person name="LaButti K."/>
            <person name="Morin E."/>
            <person name="Salamov A."/>
            <person name="Lipzen A."/>
            <person name="Mereny Z."/>
            <person name="Hegedus B."/>
            <person name="Baldrian P."/>
            <person name="Stursova M."/>
            <person name="Weitz H."/>
            <person name="Taylor A."/>
            <person name="Grigoriev I.V."/>
            <person name="Nagy L.G."/>
            <person name="Martin F."/>
            <person name="Kauserud H."/>
        </authorList>
    </citation>
    <scope>NUCLEOTIDE SEQUENCE</scope>
    <source>
        <strain evidence="1">CBHHK002</strain>
    </source>
</reference>
<gene>
    <name evidence="1" type="ORF">DFH08DRAFT_265627</name>
</gene>
<sequence length="262" mass="29316">MVDISTPDKPLPTTAYSDCILFHRAVDAACAWTTAPINLLGTHIARCSIPLHVAVLGLPCCRPVEPAPIERLIKHWSATSHWSEETQNQATEHLRKFDDAGHDALQAPDAQCHSEAGLIASIVRLHPEPKVFPRVGLHRYPRLPALTTRHCAFKDSVADAEYAIGIPRKCCPVCRILAEIVNANYNLNLELPGRHNRYRPWVPPHWLPDAILEKLEAALQRRVTDMLAPPKRTSRDDFKFNMSTADIAELLMDLGDLDDIEV</sequence>
<organism evidence="1 2">
    <name type="scientific">Mycena albidolilacea</name>
    <dbReference type="NCBI Taxonomy" id="1033008"/>
    <lineage>
        <taxon>Eukaryota</taxon>
        <taxon>Fungi</taxon>
        <taxon>Dikarya</taxon>
        <taxon>Basidiomycota</taxon>
        <taxon>Agaricomycotina</taxon>
        <taxon>Agaricomycetes</taxon>
        <taxon>Agaricomycetidae</taxon>
        <taxon>Agaricales</taxon>
        <taxon>Marasmiineae</taxon>
        <taxon>Mycenaceae</taxon>
        <taxon>Mycena</taxon>
    </lineage>
</organism>
<accession>A0AAD7ANT1</accession>
<proteinExistence type="predicted"/>
<dbReference type="EMBL" id="JARIHO010000003">
    <property type="protein sequence ID" value="KAJ7364067.1"/>
    <property type="molecule type" value="Genomic_DNA"/>
</dbReference>